<sequence length="608" mass="67684">MVEAKGETSGGLQFAWGAKKGRGGTKKNVQFYYSFTFDNVEYWLYDSVYLFDEGDPEPHIGKIAKIWEHSDGRKRVKILWFFQPGEIKAYLGDNVPQEKEIFLACGEGDGLADVNPLETLAGKCCVVCTSKDERNPQPSQNDLAMADYIYYRLFDVGSLTVSEKFPDKIADVEVKDILSRVEDLTQSSASRLEVNGIDENGMVGCAPVLNSSSRSDLRVLDNRLVGDYSGGIVNSATRDNDRDSKSLREGESLPDGKASTQTGTQSAKDKVELLNSVSNHVEANFKSAKSKAGSSLLSDKPSKKMRLSDGSSTPRENIQNGAGAKKSIAGSDGRDASVRDSPQLQRIPSDKKKLTFGSDGDDASVRDSPRLQRIPSDKKKLAENKSKNLDESVQKAAPASSENEKEATYQTVEVTRRPDTDRSKWFKGLTWEVLMEKAETEQTLVYIQNLDPSYTSSDVVDIIYNALNLSCKARVVNHPTFGNPNYGQAYAIFKSRDAADKAVSTINSGCLMLPDGRPLFCSKGMLQIPKPLPTFTGHLQIDKIKLQMQREEMKKAVSTSHCSQPNTIEYDMAMEWILAQEKATRCLRELHKRHYEERKQFLKRLNKK</sequence>
<dbReference type="STRING" id="4615.A0A199VLM2"/>
<dbReference type="SUPFAM" id="SSF54928">
    <property type="entry name" value="RNA-binding domain, RBD"/>
    <property type="match status" value="1"/>
</dbReference>
<dbReference type="InterPro" id="IPR043151">
    <property type="entry name" value="BAH_sf"/>
</dbReference>
<evidence type="ECO:0000313" key="7">
    <source>
        <dbReference type="Proteomes" id="UP000515123"/>
    </source>
</evidence>
<evidence type="ECO:0000313" key="8">
    <source>
        <dbReference type="RefSeq" id="XP_020105878.1"/>
    </source>
</evidence>
<dbReference type="GO" id="GO:0003723">
    <property type="term" value="F:RNA binding"/>
    <property type="evidence" value="ECO:0007669"/>
    <property type="project" value="UniProtKB-UniRule"/>
</dbReference>
<dbReference type="AlphaFoldDB" id="A0A199VLM2"/>
<feature type="compositionally biased region" description="Basic and acidic residues" evidence="2">
    <location>
        <begin position="238"/>
        <end position="251"/>
    </location>
</feature>
<dbReference type="FunFam" id="2.30.30.490:FF:000017">
    <property type="entry name" value="Bromo-adjacent homology (BAH) domain-containing protein"/>
    <property type="match status" value="1"/>
</dbReference>
<organism evidence="5 6">
    <name type="scientific">Ananas comosus</name>
    <name type="common">Pineapple</name>
    <name type="synonym">Ananas ananas</name>
    <dbReference type="NCBI Taxonomy" id="4615"/>
    <lineage>
        <taxon>Eukaryota</taxon>
        <taxon>Viridiplantae</taxon>
        <taxon>Streptophyta</taxon>
        <taxon>Embryophyta</taxon>
        <taxon>Tracheophyta</taxon>
        <taxon>Spermatophyta</taxon>
        <taxon>Magnoliopsida</taxon>
        <taxon>Liliopsida</taxon>
        <taxon>Poales</taxon>
        <taxon>Bromeliaceae</taxon>
        <taxon>Bromelioideae</taxon>
        <taxon>Ananas</taxon>
    </lineage>
</organism>
<dbReference type="PANTHER" id="PTHR47073:SF2">
    <property type="entry name" value="PROTEIN ANTI-SILENCING 1"/>
    <property type="match status" value="1"/>
</dbReference>
<dbReference type="OrthoDB" id="1896853at2759"/>
<evidence type="ECO:0000259" key="3">
    <source>
        <dbReference type="PROSITE" id="PS50102"/>
    </source>
</evidence>
<keyword evidence="7" id="KW-1185">Reference proteome</keyword>
<dbReference type="InterPro" id="IPR035979">
    <property type="entry name" value="RBD_domain_sf"/>
</dbReference>
<proteinExistence type="predicted"/>
<reference evidence="5 6" key="1">
    <citation type="journal article" date="2016" name="DNA Res.">
        <title>The draft genome of MD-2 pineapple using hybrid error correction of long reads.</title>
        <authorList>
            <person name="Redwan R.M."/>
            <person name="Saidin A."/>
            <person name="Kumar S.V."/>
        </authorList>
    </citation>
    <scope>NUCLEOTIDE SEQUENCE [LARGE SCALE GENOMIC DNA]</scope>
    <source>
        <strain evidence="6">cv. MD2</strain>
        <tissue evidence="5">Leaf</tissue>
    </source>
</reference>
<feature type="domain" description="BAH" evidence="4">
    <location>
        <begin position="40"/>
        <end position="165"/>
    </location>
</feature>
<feature type="compositionally biased region" description="Polar residues" evidence="2">
    <location>
        <begin position="309"/>
        <end position="320"/>
    </location>
</feature>
<gene>
    <name evidence="8 9" type="primary">LOC109722293</name>
    <name evidence="5" type="ORF">ACMD2_20896</name>
</gene>
<dbReference type="InterPro" id="IPR000504">
    <property type="entry name" value="RRM_dom"/>
</dbReference>
<dbReference type="InterPro" id="IPR001025">
    <property type="entry name" value="BAH_dom"/>
</dbReference>
<dbReference type="EMBL" id="LSRQ01001401">
    <property type="protein sequence ID" value="OAY77979.1"/>
    <property type="molecule type" value="Genomic_DNA"/>
</dbReference>
<evidence type="ECO:0000313" key="6">
    <source>
        <dbReference type="Proteomes" id="UP000092600"/>
    </source>
</evidence>
<feature type="region of interest" description="Disordered" evidence="2">
    <location>
        <begin position="285"/>
        <end position="410"/>
    </location>
</feature>
<dbReference type="PROSITE" id="PS50102">
    <property type="entry name" value="RRM"/>
    <property type="match status" value="1"/>
</dbReference>
<dbReference type="Proteomes" id="UP000092600">
    <property type="component" value="Unassembled WGS sequence"/>
</dbReference>
<feature type="region of interest" description="Disordered" evidence="2">
    <location>
        <begin position="230"/>
        <end position="267"/>
    </location>
</feature>
<reference evidence="8 9" key="2">
    <citation type="submission" date="2025-04" db="UniProtKB">
        <authorList>
            <consortium name="RefSeq"/>
        </authorList>
    </citation>
    <scope>IDENTIFICATION</scope>
    <source>
        <tissue evidence="8 9">Leaf</tissue>
    </source>
</reference>
<feature type="domain" description="RRM" evidence="3">
    <location>
        <begin position="443"/>
        <end position="519"/>
    </location>
</feature>
<evidence type="ECO:0000256" key="1">
    <source>
        <dbReference type="PROSITE-ProRule" id="PRU00176"/>
    </source>
</evidence>
<accession>A0A199VLM2</accession>
<dbReference type="Pfam" id="PF00076">
    <property type="entry name" value="RRM_1"/>
    <property type="match status" value="1"/>
</dbReference>
<dbReference type="PANTHER" id="PTHR47073">
    <property type="entry name" value="PROTEIN ANTI-SILENCING 1"/>
    <property type="match status" value="1"/>
</dbReference>
<dbReference type="GeneID" id="109722293"/>
<dbReference type="GO" id="GO:0003682">
    <property type="term" value="F:chromatin binding"/>
    <property type="evidence" value="ECO:0007669"/>
    <property type="project" value="InterPro"/>
</dbReference>
<evidence type="ECO:0000313" key="5">
    <source>
        <dbReference type="EMBL" id="OAY77979.1"/>
    </source>
</evidence>
<evidence type="ECO:0000259" key="4">
    <source>
        <dbReference type="PROSITE" id="PS51038"/>
    </source>
</evidence>
<dbReference type="Gene3D" id="3.30.70.330">
    <property type="match status" value="1"/>
</dbReference>
<protein>
    <submittedName>
        <fullName evidence="8 9">Protein ANTI-SILENCING 1-like</fullName>
    </submittedName>
</protein>
<evidence type="ECO:0000313" key="9">
    <source>
        <dbReference type="RefSeq" id="XP_020105879.1"/>
    </source>
</evidence>
<feature type="compositionally biased region" description="Basic and acidic residues" evidence="2">
    <location>
        <begin position="363"/>
        <end position="393"/>
    </location>
</feature>
<dbReference type="RefSeq" id="XP_020105878.1">
    <property type="nucleotide sequence ID" value="XM_020250289.1"/>
</dbReference>
<dbReference type="PROSITE" id="PS51038">
    <property type="entry name" value="BAH"/>
    <property type="match status" value="1"/>
</dbReference>
<dbReference type="Pfam" id="PF01426">
    <property type="entry name" value="BAH"/>
    <property type="match status" value="1"/>
</dbReference>
<dbReference type="RefSeq" id="XP_020105879.1">
    <property type="nucleotide sequence ID" value="XM_020250290.1"/>
</dbReference>
<evidence type="ECO:0000256" key="2">
    <source>
        <dbReference type="SAM" id="MobiDB-lite"/>
    </source>
</evidence>
<keyword evidence="1" id="KW-0694">RNA-binding</keyword>
<dbReference type="InterPro" id="IPR012677">
    <property type="entry name" value="Nucleotide-bd_a/b_plait_sf"/>
</dbReference>
<dbReference type="Proteomes" id="UP000515123">
    <property type="component" value="Linkage group 16"/>
</dbReference>
<name>A0A199VLM2_ANACO</name>
<feature type="compositionally biased region" description="Low complexity" evidence="2">
    <location>
        <begin position="286"/>
        <end position="299"/>
    </location>
</feature>
<dbReference type="Gene3D" id="2.30.30.490">
    <property type="match status" value="1"/>
</dbReference>